<dbReference type="PANTHER" id="PTHR47870">
    <property type="entry name" value="CYTOCHROME C-TYPE BIOGENESIS PROTEIN CCMH"/>
    <property type="match status" value="1"/>
</dbReference>
<keyword evidence="3 7" id="KW-0479">Metal-binding</keyword>
<keyword evidence="2 7" id="KW-0349">Heme</keyword>
<keyword evidence="6 7" id="KW-0408">Iron</keyword>
<keyword evidence="7" id="KW-0812">Transmembrane</keyword>
<dbReference type="InterPro" id="IPR051263">
    <property type="entry name" value="C-type_cytochrome_biogenesis"/>
</dbReference>
<evidence type="ECO:0000256" key="2">
    <source>
        <dbReference type="ARBA" id="ARBA00022617"/>
    </source>
</evidence>
<organism evidence="9 10">
    <name type="scientific">Jiella pelagia</name>
    <dbReference type="NCBI Taxonomy" id="2986949"/>
    <lineage>
        <taxon>Bacteria</taxon>
        <taxon>Pseudomonadati</taxon>
        <taxon>Pseudomonadota</taxon>
        <taxon>Alphaproteobacteria</taxon>
        <taxon>Hyphomicrobiales</taxon>
        <taxon>Aurantimonadaceae</taxon>
        <taxon>Jiella</taxon>
    </lineage>
</organism>
<sequence length="164" mass="18162">MFSRPLAILLSALLLFGAFVPANVFVTPAFAVNPDEMLADPALESRARDLSTGLRCLVCQNESIDDSNADLAKDLRLLVRERIEAGDTDEEVIDYLVSRYGEFVLLRPRFDWANLALWATPLVVLVFGGVLAFITVSGRRRRKGPVELSAAEEAAIERITADRR</sequence>
<dbReference type="PANTHER" id="PTHR47870:SF1">
    <property type="entry name" value="CYTOCHROME C-TYPE BIOGENESIS PROTEIN CCMH"/>
    <property type="match status" value="1"/>
</dbReference>
<dbReference type="CDD" id="cd16378">
    <property type="entry name" value="CcmH_N"/>
    <property type="match status" value="1"/>
</dbReference>
<evidence type="ECO:0000256" key="7">
    <source>
        <dbReference type="RuleBase" id="RU364112"/>
    </source>
</evidence>
<feature type="domain" description="CcmH/CycL/Ccl2/NrfF N-terminal" evidence="8">
    <location>
        <begin position="24"/>
        <end position="159"/>
    </location>
</feature>
<keyword evidence="5" id="KW-0201">Cytochrome c-type biogenesis</keyword>
<dbReference type="Proteomes" id="UP001164020">
    <property type="component" value="Chromosome"/>
</dbReference>
<dbReference type="InterPro" id="IPR038297">
    <property type="entry name" value="CcmH/CycL/NrfF/Ccl2_sf"/>
</dbReference>
<comment type="function">
    <text evidence="7">Possible subunit of a heme lyase.</text>
</comment>
<evidence type="ECO:0000259" key="8">
    <source>
        <dbReference type="Pfam" id="PF03918"/>
    </source>
</evidence>
<evidence type="ECO:0000313" key="9">
    <source>
        <dbReference type="EMBL" id="WAP67978.1"/>
    </source>
</evidence>
<evidence type="ECO:0000256" key="5">
    <source>
        <dbReference type="ARBA" id="ARBA00022748"/>
    </source>
</evidence>
<keyword evidence="4 7" id="KW-0732">Signal</keyword>
<keyword evidence="7" id="KW-1133">Transmembrane helix</keyword>
<name>A0ABY7BZM9_9HYPH</name>
<comment type="similarity">
    <text evidence="1 7">Belongs to the CcmH/CycL/Ccl2/NrfF family.</text>
</comment>
<proteinExistence type="inferred from homology"/>
<keyword evidence="7" id="KW-0472">Membrane</keyword>
<keyword evidence="10" id="KW-1185">Reference proteome</keyword>
<reference evidence="9" key="1">
    <citation type="submission" date="2022-12" db="EMBL/GenBank/DDBJ databases">
        <title>Jiella pelagia sp. nov., isolated from phosphonate enriched culture of Northwest Pacific surface seawater.</title>
        <authorList>
            <person name="Shin D.Y."/>
            <person name="Hwang C.Y."/>
        </authorList>
    </citation>
    <scope>NUCLEOTIDE SEQUENCE</scope>
    <source>
        <strain evidence="9">HL-NP1</strain>
    </source>
</reference>
<dbReference type="EMBL" id="CP114029">
    <property type="protein sequence ID" value="WAP67978.1"/>
    <property type="molecule type" value="Genomic_DNA"/>
</dbReference>
<evidence type="ECO:0000256" key="6">
    <source>
        <dbReference type="ARBA" id="ARBA00023004"/>
    </source>
</evidence>
<dbReference type="RefSeq" id="WP_268880454.1">
    <property type="nucleotide sequence ID" value="NZ_CP114029.1"/>
</dbReference>
<dbReference type="Pfam" id="PF03918">
    <property type="entry name" value="CcmH"/>
    <property type="match status" value="1"/>
</dbReference>
<feature type="transmembrane region" description="Helical" evidence="7">
    <location>
        <begin position="115"/>
        <end position="136"/>
    </location>
</feature>
<dbReference type="Gene3D" id="1.10.8.640">
    <property type="entry name" value="Cytochrome C biogenesis protein"/>
    <property type="match status" value="1"/>
</dbReference>
<evidence type="ECO:0000313" key="10">
    <source>
        <dbReference type="Proteomes" id="UP001164020"/>
    </source>
</evidence>
<gene>
    <name evidence="9" type="ORF">OH818_21500</name>
</gene>
<protein>
    <recommendedName>
        <fullName evidence="7">Cytochrome c-type biogenesis protein</fullName>
    </recommendedName>
</protein>
<evidence type="ECO:0000256" key="4">
    <source>
        <dbReference type="ARBA" id="ARBA00022729"/>
    </source>
</evidence>
<evidence type="ECO:0000256" key="1">
    <source>
        <dbReference type="ARBA" id="ARBA00010342"/>
    </source>
</evidence>
<evidence type="ECO:0000256" key="3">
    <source>
        <dbReference type="ARBA" id="ARBA00022723"/>
    </source>
</evidence>
<dbReference type="InterPro" id="IPR005616">
    <property type="entry name" value="CcmH/CycL/Ccl2/NrfF_N"/>
</dbReference>
<accession>A0ABY7BZM9</accession>